<organism evidence="1 2">
    <name type="scientific">Microlunatus parietis</name>
    <dbReference type="NCBI Taxonomy" id="682979"/>
    <lineage>
        <taxon>Bacteria</taxon>
        <taxon>Bacillati</taxon>
        <taxon>Actinomycetota</taxon>
        <taxon>Actinomycetes</taxon>
        <taxon>Propionibacteriales</taxon>
        <taxon>Propionibacteriaceae</taxon>
        <taxon>Microlunatus</taxon>
    </lineage>
</organism>
<evidence type="ECO:0000313" key="2">
    <source>
        <dbReference type="Proteomes" id="UP000569914"/>
    </source>
</evidence>
<dbReference type="Gene3D" id="3.30.460.10">
    <property type="entry name" value="Beta Polymerase, domain 2"/>
    <property type="match status" value="1"/>
</dbReference>
<dbReference type="SUPFAM" id="SSF81301">
    <property type="entry name" value="Nucleotidyltransferase"/>
    <property type="match status" value="1"/>
</dbReference>
<keyword evidence="2" id="KW-1185">Reference proteome</keyword>
<dbReference type="AlphaFoldDB" id="A0A7Y9IG06"/>
<evidence type="ECO:0008006" key="3">
    <source>
        <dbReference type="Google" id="ProtNLM"/>
    </source>
</evidence>
<gene>
    <name evidence="1" type="ORF">BKA15_006858</name>
</gene>
<dbReference type="EMBL" id="JACCBU010000001">
    <property type="protein sequence ID" value="NYE75529.1"/>
    <property type="molecule type" value="Genomic_DNA"/>
</dbReference>
<sequence>MFTPAERDALKAALIERARADPDVIAAAVLGSGALGAEDRWSDLDLALRLRPEADHDQVSERWTAAMITEHRAVDRLDVHAAGALYRVFLLASSLQVDLSFWPAGAFRPHGPTFRLIFGEALPGEAPAPPEPERLIGLGWLYALHVRSAIGRGRTWQAVIMLDQLRDQVIQLACRRSALPADQGRGADRLPAPTLAALADARARSVDAAELRRSATALLRCLAAEAAEVDPALAERLAPVLTLLTPVAEEP</sequence>
<accession>A0A7Y9IG06</accession>
<name>A0A7Y9IG06_9ACTN</name>
<comment type="caution">
    <text evidence="1">The sequence shown here is derived from an EMBL/GenBank/DDBJ whole genome shotgun (WGS) entry which is preliminary data.</text>
</comment>
<dbReference type="Proteomes" id="UP000569914">
    <property type="component" value="Unassembled WGS sequence"/>
</dbReference>
<protein>
    <recommendedName>
        <fullName evidence="3">Nucleotidyltransferase domain-containing protein</fullName>
    </recommendedName>
</protein>
<dbReference type="RefSeq" id="WP_179758021.1">
    <property type="nucleotide sequence ID" value="NZ_JACCBU010000001.1"/>
</dbReference>
<proteinExistence type="predicted"/>
<dbReference type="InterPro" id="IPR043519">
    <property type="entry name" value="NT_sf"/>
</dbReference>
<evidence type="ECO:0000313" key="1">
    <source>
        <dbReference type="EMBL" id="NYE75529.1"/>
    </source>
</evidence>
<reference evidence="1 2" key="1">
    <citation type="submission" date="2020-07" db="EMBL/GenBank/DDBJ databases">
        <title>Sequencing the genomes of 1000 actinobacteria strains.</title>
        <authorList>
            <person name="Klenk H.-P."/>
        </authorList>
    </citation>
    <scope>NUCLEOTIDE SEQUENCE [LARGE SCALE GENOMIC DNA]</scope>
    <source>
        <strain evidence="1 2">DSM 22083</strain>
    </source>
</reference>